<dbReference type="GO" id="GO:0005669">
    <property type="term" value="C:transcription factor TFIID complex"/>
    <property type="evidence" value="ECO:0000318"/>
    <property type="project" value="GO_Central"/>
</dbReference>
<dbReference type="InterPro" id="IPR006751">
    <property type="entry name" value="TAFII55_prot_cons_reg"/>
</dbReference>
<evidence type="ECO:0000256" key="6">
    <source>
        <dbReference type="SAM" id="MobiDB-lite"/>
    </source>
</evidence>
<sequence>MTSATPKRTQEPLPEVESHLILRVPPHCADDLRRLVQAGGQTLKDYLKIETHTDMRHGLVHIDDDTFAAKIVDLPCMIESHKTLDKKTFWKTADISQMLVCNVEDAPILPDDEVKPGPTKKPEKVDKKFVWKHGVTPPLKNVRKRRFRKTAKKKYIEAPDVEEEVKRLLRMDSTAIKIKWEVLAEEDIKDDKNDDSMGSPPHGDIIHDMFGGDVSSSGDEMGDDEEDMDVNIEDLEDGTGVSPRVLMEGEDSRTAFSDAGMAGDDDEDDDDEDGLDEEEDSDGGQQENELAKRLVELEGDLVEQEGRKKALEESVAGLDNPMLKQRFQTQLDDLLADMKKKQEEVETLQSIVR</sequence>
<keyword evidence="5" id="KW-0539">Nucleus</keyword>
<dbReference type="OrthoDB" id="153872at2759"/>
<dbReference type="AlphaFoldDB" id="A0A7M7TGC0"/>
<accession>A0A7M7TGC0</accession>
<evidence type="ECO:0000256" key="2">
    <source>
        <dbReference type="ARBA" id="ARBA00009368"/>
    </source>
</evidence>
<feature type="domain" description="TAFII55 protein conserved region" evidence="7">
    <location>
        <begin position="16"/>
        <end position="177"/>
    </location>
</feature>
<reference evidence="8" key="2">
    <citation type="submission" date="2021-01" db="UniProtKB">
        <authorList>
            <consortium name="EnsemblMetazoa"/>
        </authorList>
    </citation>
    <scope>IDENTIFICATION</scope>
</reference>
<comment type="subcellular location">
    <subcellularLocation>
        <location evidence="1">Nucleus</location>
    </subcellularLocation>
</comment>
<feature type="region of interest" description="Disordered" evidence="6">
    <location>
        <begin position="209"/>
        <end position="290"/>
    </location>
</feature>
<proteinExistence type="inferred from homology"/>
<dbReference type="Pfam" id="PF04658">
    <property type="entry name" value="TAFII55_N"/>
    <property type="match status" value="1"/>
</dbReference>
<evidence type="ECO:0000256" key="4">
    <source>
        <dbReference type="ARBA" id="ARBA00023163"/>
    </source>
</evidence>
<dbReference type="Proteomes" id="UP000007110">
    <property type="component" value="Unassembled WGS sequence"/>
</dbReference>
<dbReference type="InterPro" id="IPR037817">
    <property type="entry name" value="TAF7"/>
</dbReference>
<feature type="compositionally biased region" description="Acidic residues" evidence="6">
    <location>
        <begin position="220"/>
        <end position="237"/>
    </location>
</feature>
<dbReference type="InParanoid" id="A0A7M7TGC0"/>
<dbReference type="GO" id="GO:0051123">
    <property type="term" value="P:RNA polymerase II preinitiation complex assembly"/>
    <property type="evidence" value="ECO:0000318"/>
    <property type="project" value="GO_Central"/>
</dbReference>
<keyword evidence="9" id="KW-1185">Reference proteome</keyword>
<evidence type="ECO:0000259" key="7">
    <source>
        <dbReference type="SMART" id="SM01370"/>
    </source>
</evidence>
<comment type="similarity">
    <text evidence="2">Belongs to the TAF7 family.</text>
</comment>
<dbReference type="CDD" id="cd08047">
    <property type="entry name" value="TAF7"/>
    <property type="match status" value="1"/>
</dbReference>
<evidence type="ECO:0000256" key="3">
    <source>
        <dbReference type="ARBA" id="ARBA00023015"/>
    </source>
</evidence>
<dbReference type="GeneID" id="578717"/>
<name>A0A7M7TGC0_STRPU</name>
<dbReference type="OMA" id="QQFIMRL"/>
<dbReference type="RefSeq" id="XP_783965.4">
    <property type="nucleotide sequence ID" value="XM_778872.5"/>
</dbReference>
<dbReference type="CTD" id="6879"/>
<protein>
    <recommendedName>
        <fullName evidence="7">TAFII55 protein conserved region domain-containing protein</fullName>
    </recommendedName>
</protein>
<dbReference type="SMART" id="SM01370">
    <property type="entry name" value="TAFII55_N"/>
    <property type="match status" value="1"/>
</dbReference>
<evidence type="ECO:0000313" key="8">
    <source>
        <dbReference type="EnsemblMetazoa" id="XP_783965"/>
    </source>
</evidence>
<dbReference type="PANTHER" id="PTHR12228:SF0">
    <property type="entry name" value="TATA-BOX BINDING PROTEIN ASSOCIATED FACTOR 7"/>
    <property type="match status" value="1"/>
</dbReference>
<evidence type="ECO:0000313" key="9">
    <source>
        <dbReference type="Proteomes" id="UP000007110"/>
    </source>
</evidence>
<evidence type="ECO:0000256" key="1">
    <source>
        <dbReference type="ARBA" id="ARBA00004123"/>
    </source>
</evidence>
<evidence type="ECO:0000256" key="5">
    <source>
        <dbReference type="ARBA" id="ARBA00023242"/>
    </source>
</evidence>
<reference evidence="9" key="1">
    <citation type="submission" date="2015-02" db="EMBL/GenBank/DDBJ databases">
        <title>Genome sequencing for Strongylocentrotus purpuratus.</title>
        <authorList>
            <person name="Murali S."/>
            <person name="Liu Y."/>
            <person name="Vee V."/>
            <person name="English A."/>
            <person name="Wang M."/>
            <person name="Skinner E."/>
            <person name="Han Y."/>
            <person name="Muzny D.M."/>
            <person name="Worley K.C."/>
            <person name="Gibbs R.A."/>
        </authorList>
    </citation>
    <scope>NUCLEOTIDE SEQUENCE</scope>
</reference>
<dbReference type="PANTHER" id="PTHR12228">
    <property type="entry name" value="TRANSCRIPTION INITIATION FACTOR TFIID 55 KD SUBUNIT-RELATED"/>
    <property type="match status" value="1"/>
</dbReference>
<dbReference type="FunCoup" id="A0A7M7TGC0">
    <property type="interactions" value="352"/>
</dbReference>
<dbReference type="KEGG" id="spu:578717"/>
<keyword evidence="3" id="KW-0805">Transcription regulation</keyword>
<keyword evidence="4" id="KW-0804">Transcription</keyword>
<organism evidence="8 9">
    <name type="scientific">Strongylocentrotus purpuratus</name>
    <name type="common">Purple sea urchin</name>
    <dbReference type="NCBI Taxonomy" id="7668"/>
    <lineage>
        <taxon>Eukaryota</taxon>
        <taxon>Metazoa</taxon>
        <taxon>Echinodermata</taxon>
        <taxon>Eleutherozoa</taxon>
        <taxon>Echinozoa</taxon>
        <taxon>Echinoidea</taxon>
        <taxon>Euechinoidea</taxon>
        <taxon>Echinacea</taxon>
        <taxon>Camarodonta</taxon>
        <taxon>Echinidea</taxon>
        <taxon>Strongylocentrotidae</taxon>
        <taxon>Strongylocentrotus</taxon>
    </lineage>
</organism>
<dbReference type="EnsemblMetazoa" id="XM_778872">
    <property type="protein sequence ID" value="XP_783965"/>
    <property type="gene ID" value="LOC578717"/>
</dbReference>
<feature type="compositionally biased region" description="Acidic residues" evidence="6">
    <location>
        <begin position="263"/>
        <end position="282"/>
    </location>
</feature>